<evidence type="ECO:0000313" key="3">
    <source>
        <dbReference type="Proteomes" id="UP001600888"/>
    </source>
</evidence>
<feature type="region of interest" description="Disordered" evidence="1">
    <location>
        <begin position="247"/>
        <end position="515"/>
    </location>
</feature>
<accession>A0ABR4F241</accession>
<proteinExistence type="predicted"/>
<feature type="compositionally biased region" description="Basic and acidic residues" evidence="1">
    <location>
        <begin position="365"/>
        <end position="383"/>
    </location>
</feature>
<feature type="compositionally biased region" description="Polar residues" evidence="1">
    <location>
        <begin position="440"/>
        <end position="450"/>
    </location>
</feature>
<evidence type="ECO:0008006" key="4">
    <source>
        <dbReference type="Google" id="ProtNLM"/>
    </source>
</evidence>
<dbReference type="EMBL" id="JBAWTH010000015">
    <property type="protein sequence ID" value="KAL2288765.1"/>
    <property type="molecule type" value="Genomic_DNA"/>
</dbReference>
<dbReference type="Proteomes" id="UP001600888">
    <property type="component" value="Unassembled WGS sequence"/>
</dbReference>
<reference evidence="2 3" key="1">
    <citation type="submission" date="2024-03" db="EMBL/GenBank/DDBJ databases">
        <title>A high-quality draft genome sequence of Diaporthe vaccinii, a causative agent of upright dieback and viscid rot disease in cranberry plants.</title>
        <authorList>
            <person name="Sarrasin M."/>
            <person name="Lang B.F."/>
            <person name="Burger G."/>
        </authorList>
    </citation>
    <scope>NUCLEOTIDE SEQUENCE [LARGE SCALE GENOMIC DNA]</scope>
    <source>
        <strain evidence="2 3">IS7</strain>
    </source>
</reference>
<feature type="compositionally biased region" description="Polar residues" evidence="1">
    <location>
        <begin position="493"/>
        <end position="511"/>
    </location>
</feature>
<feature type="region of interest" description="Disordered" evidence="1">
    <location>
        <begin position="559"/>
        <end position="579"/>
    </location>
</feature>
<feature type="compositionally biased region" description="Polar residues" evidence="1">
    <location>
        <begin position="139"/>
        <end position="148"/>
    </location>
</feature>
<feature type="compositionally biased region" description="Basic and acidic residues" evidence="1">
    <location>
        <begin position="294"/>
        <end position="303"/>
    </location>
</feature>
<sequence length="913" mass="103056">MVGSTDVETLLSTGTWTTQRAKNPGLSNQVRANQSSKLEPLNPKGPKSYRSSTFLVRRGPFPPPPSVEDEAASIAKEQGSSVVDVVDEEPKCRGDVEQNPIILPVPEFNPERRYVLVTPSETDDACLSDSPVEERPVSTPRTEYSANTKIPLERKADEAVQPEIQRRRSRVDLPRIETDVPPPRSKTPSHLQRARSATCVDQKPRENRDYFSPQPESARPVVDGFLSPVIKHSTKGRDRAYWDFNSASEATSPRGSAGGLKPSSADRKGLEGYARSPLSTSAAAQRRTHSAMDVPRESRRTAERNSSYRTEQSGRTRRSGPPSPTLDQRQLPPRSTRRDLSPARSHTPQLKLSRRKSSYNNRPSMPREDDHGFSSEEDRDYRRSRTHHDRRKSMLNPGDRPSLLSPGPTSVSKTKSRPPSPLPSPKSSQTYLADYDYQDNPRSSTASFSTARPRHRNETDRPVSPLSSGDSSPRGHSRLTVGGSGNRPRAASRTPSVRSNTSTSKPGNTPASVPVHISNPAAIMMDDRKRQTMPPSPAYSRQGSLEAIHDLKDYWQPEPFDPDQSHVSPRHSAKNVEQPPPVVSYRRFSEDVSAGANPGLPDCPMKKPSIGYTNWLTLPRCDNFIICISCYEQVFYPTEFRDMFLQAPYRSREREVSCDLGTSPWYRIAWLMTRKYRRTDLRLIQGVSDVLSKEKVPCYGNARVTRMWYSITDPDTRRCITDFRVCTPCAKAVEMLFPSLMGVFVPKERQAGPKPGRCSLHFLPNRTRFLTYFDVFEKCHDVAVETKSAPDVQRLADNINFWAKVEECPRDEPLRNARWYTMASVPEMTVCKECFLDVVYPELVADIDANTATGSERRSVVRNFYQQPATFAGTTMCQMASPEMREVFRRACRMDDGIAFLDDQIRRRLDYYE</sequence>
<keyword evidence="3" id="KW-1185">Reference proteome</keyword>
<name>A0ABR4F241_9PEZI</name>
<feature type="compositionally biased region" description="Polar residues" evidence="1">
    <location>
        <begin position="304"/>
        <end position="313"/>
    </location>
</feature>
<feature type="region of interest" description="Disordered" evidence="1">
    <location>
        <begin position="120"/>
        <end position="225"/>
    </location>
</feature>
<feature type="compositionally biased region" description="Polar residues" evidence="1">
    <location>
        <begin position="1"/>
        <end position="37"/>
    </location>
</feature>
<organism evidence="2 3">
    <name type="scientific">Diaporthe vaccinii</name>
    <dbReference type="NCBI Taxonomy" id="105482"/>
    <lineage>
        <taxon>Eukaryota</taxon>
        <taxon>Fungi</taxon>
        <taxon>Dikarya</taxon>
        <taxon>Ascomycota</taxon>
        <taxon>Pezizomycotina</taxon>
        <taxon>Sordariomycetes</taxon>
        <taxon>Sordariomycetidae</taxon>
        <taxon>Diaporthales</taxon>
        <taxon>Diaporthaceae</taxon>
        <taxon>Diaporthe</taxon>
        <taxon>Diaporthe eres species complex</taxon>
    </lineage>
</organism>
<protein>
    <recommendedName>
        <fullName evidence="4">Ser/arg-related nuclear matrix protein</fullName>
    </recommendedName>
</protein>
<gene>
    <name evidence="2" type="ORF">FJTKL_03431</name>
</gene>
<evidence type="ECO:0000256" key="1">
    <source>
        <dbReference type="SAM" id="MobiDB-lite"/>
    </source>
</evidence>
<feature type="compositionally biased region" description="Basic residues" evidence="1">
    <location>
        <begin position="384"/>
        <end position="393"/>
    </location>
</feature>
<feature type="region of interest" description="Disordered" evidence="1">
    <location>
        <begin position="1"/>
        <end position="83"/>
    </location>
</feature>
<feature type="compositionally biased region" description="Basic and acidic residues" evidence="1">
    <location>
        <begin position="151"/>
        <end position="178"/>
    </location>
</feature>
<comment type="caution">
    <text evidence="2">The sequence shown here is derived from an EMBL/GenBank/DDBJ whole genome shotgun (WGS) entry which is preliminary data.</text>
</comment>
<evidence type="ECO:0000313" key="2">
    <source>
        <dbReference type="EMBL" id="KAL2288765.1"/>
    </source>
</evidence>